<evidence type="ECO:0000313" key="1">
    <source>
        <dbReference type="EMBL" id="MCP2353476.1"/>
    </source>
</evidence>
<dbReference type="Proteomes" id="UP001139648">
    <property type="component" value="Unassembled WGS sequence"/>
</dbReference>
<organism evidence="1 2">
    <name type="scientific">Nonomuraea thailandensis</name>
    <dbReference type="NCBI Taxonomy" id="1188745"/>
    <lineage>
        <taxon>Bacteria</taxon>
        <taxon>Bacillati</taxon>
        <taxon>Actinomycetota</taxon>
        <taxon>Actinomycetes</taxon>
        <taxon>Streptosporangiales</taxon>
        <taxon>Streptosporangiaceae</taxon>
        <taxon>Nonomuraea</taxon>
    </lineage>
</organism>
<sequence length="55" mass="6277">MLSYPAAISLSNHTLIRLAELIRIQRAERRSRWRSKASHLCKAIAVLQNYEGARG</sequence>
<dbReference type="AlphaFoldDB" id="A0A9X2GDS2"/>
<accession>A0A9X2GDS2</accession>
<comment type="caution">
    <text evidence="1">The sequence shown here is derived from an EMBL/GenBank/DDBJ whole genome shotgun (WGS) entry which is preliminary data.</text>
</comment>
<name>A0A9X2GDS2_9ACTN</name>
<evidence type="ECO:0000313" key="2">
    <source>
        <dbReference type="Proteomes" id="UP001139648"/>
    </source>
</evidence>
<reference evidence="1" key="1">
    <citation type="submission" date="2022-06" db="EMBL/GenBank/DDBJ databases">
        <title>Sequencing the genomes of 1000 actinobacteria strains.</title>
        <authorList>
            <person name="Klenk H.-P."/>
        </authorList>
    </citation>
    <scope>NUCLEOTIDE SEQUENCE</scope>
    <source>
        <strain evidence="1">DSM 46694</strain>
    </source>
</reference>
<proteinExistence type="predicted"/>
<protein>
    <recommendedName>
        <fullName evidence="3">Transposase</fullName>
    </recommendedName>
</protein>
<dbReference type="EMBL" id="JAMZEB010000001">
    <property type="protein sequence ID" value="MCP2353476.1"/>
    <property type="molecule type" value="Genomic_DNA"/>
</dbReference>
<keyword evidence="2" id="KW-1185">Reference proteome</keyword>
<gene>
    <name evidence="1" type="ORF">HD597_000496</name>
</gene>
<evidence type="ECO:0008006" key="3">
    <source>
        <dbReference type="Google" id="ProtNLM"/>
    </source>
</evidence>